<name>V8CPQ1_9BACT</name>
<proteinExistence type="predicted"/>
<accession>V8CPQ1</accession>
<dbReference type="AlphaFoldDB" id="V8CPQ1"/>
<sequence length="39" mass="4852">MNTVLWDEENKKRSSYDEYYKRNNINNLIWKALELIVFT</sequence>
<evidence type="ECO:0000313" key="2">
    <source>
        <dbReference type="Proteomes" id="UP000018727"/>
    </source>
</evidence>
<dbReference type="PATRIC" id="fig|1073366.3.peg.1292"/>
<organism evidence="1 2">
    <name type="scientific">Prevotella nigrescens CC14M</name>
    <dbReference type="NCBI Taxonomy" id="1073366"/>
    <lineage>
        <taxon>Bacteria</taxon>
        <taxon>Pseudomonadati</taxon>
        <taxon>Bacteroidota</taxon>
        <taxon>Bacteroidia</taxon>
        <taxon>Bacteroidales</taxon>
        <taxon>Prevotellaceae</taxon>
        <taxon>Prevotella</taxon>
    </lineage>
</organism>
<reference evidence="1 2" key="1">
    <citation type="submission" date="2013-10" db="EMBL/GenBank/DDBJ databases">
        <title>The Genome Sequence of Prevotella nigrescens CC14M.</title>
        <authorList>
            <consortium name="The Broad Institute Genomics Platform"/>
            <person name="Earl A."/>
            <person name="Allen-Vercoe E."/>
            <person name="Daigneault M."/>
            <person name="Young S.K."/>
            <person name="Zeng Q."/>
            <person name="Gargeya S."/>
            <person name="Fitzgerald M."/>
            <person name="Abouelleil A."/>
            <person name="Alvarado L."/>
            <person name="Chapman S.B."/>
            <person name="Gainer-Dewar J."/>
            <person name="Goldberg J."/>
            <person name="Griggs A."/>
            <person name="Gujja S."/>
            <person name="Hansen M."/>
            <person name="Howarth C."/>
            <person name="Imamovic A."/>
            <person name="Ireland A."/>
            <person name="Larimer J."/>
            <person name="McCowan C."/>
            <person name="Murphy C."/>
            <person name="Pearson M."/>
            <person name="Poon T.W."/>
            <person name="Priest M."/>
            <person name="Roberts A."/>
            <person name="Saif S."/>
            <person name="Shea T."/>
            <person name="Sykes S."/>
            <person name="Wortman J."/>
            <person name="Nusbaum C."/>
            <person name="Birren B."/>
        </authorList>
    </citation>
    <scope>NUCLEOTIDE SEQUENCE [LARGE SCALE GENOMIC DNA]</scope>
    <source>
        <strain evidence="1 2">CC14M</strain>
    </source>
</reference>
<evidence type="ECO:0000313" key="1">
    <source>
        <dbReference type="EMBL" id="ETD28741.1"/>
    </source>
</evidence>
<dbReference type="HOGENOM" id="CLU_3314735_0_0_10"/>
<comment type="caution">
    <text evidence="1">The sequence shown here is derived from an EMBL/GenBank/DDBJ whole genome shotgun (WGS) entry which is preliminary data.</text>
</comment>
<dbReference type="EMBL" id="AZJH01000018">
    <property type="protein sequence ID" value="ETD28741.1"/>
    <property type="molecule type" value="Genomic_DNA"/>
</dbReference>
<protein>
    <submittedName>
        <fullName evidence="1">Uncharacterized protein</fullName>
    </submittedName>
</protein>
<keyword evidence="2" id="KW-1185">Reference proteome</keyword>
<dbReference type="Proteomes" id="UP000018727">
    <property type="component" value="Unassembled WGS sequence"/>
</dbReference>
<gene>
    <name evidence="1" type="ORF">HMPREF1173_01233</name>
</gene>